<name>A0A8J3M6G2_9RHOB</name>
<evidence type="ECO:0000256" key="1">
    <source>
        <dbReference type="SAM" id="MobiDB-lite"/>
    </source>
</evidence>
<evidence type="ECO:0000313" key="4">
    <source>
        <dbReference type="Proteomes" id="UP000626220"/>
    </source>
</evidence>
<feature type="compositionally biased region" description="Low complexity" evidence="1">
    <location>
        <begin position="171"/>
        <end position="185"/>
    </location>
</feature>
<keyword evidence="2" id="KW-0812">Transmembrane</keyword>
<evidence type="ECO:0000256" key="2">
    <source>
        <dbReference type="SAM" id="Phobius"/>
    </source>
</evidence>
<keyword evidence="2" id="KW-0472">Membrane</keyword>
<dbReference type="RefSeq" id="WP_189679761.1">
    <property type="nucleotide sequence ID" value="NZ_BNCJ01000003.1"/>
</dbReference>
<protein>
    <submittedName>
        <fullName evidence="3">Uncharacterized protein</fullName>
    </submittedName>
</protein>
<reference evidence="3" key="2">
    <citation type="submission" date="2020-09" db="EMBL/GenBank/DDBJ databases">
        <authorList>
            <person name="Sun Q."/>
            <person name="Kim S."/>
        </authorList>
    </citation>
    <scope>NUCLEOTIDE SEQUENCE</scope>
    <source>
        <strain evidence="3">KCTC 42650</strain>
    </source>
</reference>
<feature type="compositionally biased region" description="Basic and acidic residues" evidence="1">
    <location>
        <begin position="84"/>
        <end position="94"/>
    </location>
</feature>
<accession>A0A8J3M6G2</accession>
<organism evidence="3 4">
    <name type="scientific">Seohaeicola zhoushanensis</name>
    <dbReference type="NCBI Taxonomy" id="1569283"/>
    <lineage>
        <taxon>Bacteria</taxon>
        <taxon>Pseudomonadati</taxon>
        <taxon>Pseudomonadota</taxon>
        <taxon>Alphaproteobacteria</taxon>
        <taxon>Rhodobacterales</taxon>
        <taxon>Roseobacteraceae</taxon>
        <taxon>Seohaeicola</taxon>
    </lineage>
</organism>
<dbReference type="Proteomes" id="UP000626220">
    <property type="component" value="Unassembled WGS sequence"/>
</dbReference>
<comment type="caution">
    <text evidence="3">The sequence shown here is derived from an EMBL/GenBank/DDBJ whole genome shotgun (WGS) entry which is preliminary data.</text>
</comment>
<keyword evidence="2" id="KW-1133">Transmembrane helix</keyword>
<gene>
    <name evidence="3" type="ORF">GCM10017056_18370</name>
</gene>
<proteinExistence type="predicted"/>
<feature type="compositionally biased region" description="Basic and acidic residues" evidence="1">
    <location>
        <begin position="143"/>
        <end position="162"/>
    </location>
</feature>
<dbReference type="EMBL" id="BNCJ01000003">
    <property type="protein sequence ID" value="GHF46990.1"/>
    <property type="molecule type" value="Genomic_DNA"/>
</dbReference>
<dbReference type="AlphaFoldDB" id="A0A8J3M6G2"/>
<keyword evidence="4" id="KW-1185">Reference proteome</keyword>
<feature type="transmembrane region" description="Helical" evidence="2">
    <location>
        <begin position="272"/>
        <end position="297"/>
    </location>
</feature>
<sequence>MANSDPGPEGEDYLDKGLSWDKRLELARARRAQVEAENGPTRLVPKLKPWEESTDRPAPIQPDQPLAEYPDIPPERQAAILARMRGDAGARDPSDAPAKGRGAAAGAAPGDRQRPGETAPAQEARAPADPLDAVRPAGQAKRLPGETGERAKRRVRPAEKAGRGAQGGEGQPVPEAVPVEALPPQGRRHVETTSPKLPDTRRRTARPPSVPRPEVARELSQEPEYGPAPEDSAAVAALNRLLVAPPDGDDPRRVYGARFASIPPAEPKRRKLVWVVALACLLAGLLSGVLLAIALFFSIGSEVRAPAGIGDRLEMAEVV</sequence>
<reference evidence="3" key="1">
    <citation type="journal article" date="2014" name="Int. J. Syst. Evol. Microbiol.">
        <title>Complete genome sequence of Corynebacterium casei LMG S-19264T (=DSM 44701T), isolated from a smear-ripened cheese.</title>
        <authorList>
            <consortium name="US DOE Joint Genome Institute (JGI-PGF)"/>
            <person name="Walter F."/>
            <person name="Albersmeier A."/>
            <person name="Kalinowski J."/>
            <person name="Ruckert C."/>
        </authorList>
    </citation>
    <scope>NUCLEOTIDE SEQUENCE</scope>
    <source>
        <strain evidence="3">KCTC 42650</strain>
    </source>
</reference>
<feature type="region of interest" description="Disordered" evidence="1">
    <location>
        <begin position="31"/>
        <end position="229"/>
    </location>
</feature>
<feature type="compositionally biased region" description="Low complexity" evidence="1">
    <location>
        <begin position="96"/>
        <end position="110"/>
    </location>
</feature>
<evidence type="ECO:0000313" key="3">
    <source>
        <dbReference type="EMBL" id="GHF46990.1"/>
    </source>
</evidence>